<accession>U2E2J5</accession>
<protein>
    <submittedName>
        <fullName evidence="5">Acyl carrier protein phosphodiesterase putative</fullName>
        <ecNumber evidence="5">3.1.4.14</ecNumber>
    </submittedName>
</protein>
<sequence>MNLLAHLLLAERTGTSFAGQILGDEIKGRLDDRFSPTIRHGIRLHRAIDGHSDAHSSHRRLRNLFDAPLRRYAGILVDIGFDHALARAWACFHEQTLEQFAHRAQHRVIAEWPAMAPFGKTRLRWMETILIGYREPPGIQRALDSVAARLRRDNPVANALPALQMHAAAFAQEIVPIMNDLEAVVARIDNDTRVKP</sequence>
<dbReference type="Proteomes" id="UP000006242">
    <property type="component" value="Unassembled WGS sequence"/>
</dbReference>
<reference evidence="5 6" key="2">
    <citation type="journal article" date="2013" name="PLoS ONE">
        <title>INDIGO - INtegrated Data Warehouse of MIcrobial GenOmes with Examples from the Red Sea Extremophiles.</title>
        <authorList>
            <person name="Alam I."/>
            <person name="Antunes A."/>
            <person name="Kamau A.A."/>
            <person name="Ba Alawi W."/>
            <person name="Kalkatawi M."/>
            <person name="Stingl U."/>
            <person name="Bajic V.B."/>
        </authorList>
    </citation>
    <scope>NUCLEOTIDE SEQUENCE [LARGE SCALE GENOMIC DNA]</scope>
    <source>
        <strain evidence="5 6">E1L3A</strain>
    </source>
</reference>
<gene>
    <name evidence="5" type="primary">acpH</name>
    <name evidence="5" type="ORF">SSPSH_003021</name>
</gene>
<dbReference type="EC" id="3.1.4.14" evidence="5"/>
<keyword evidence="4" id="KW-0275">Fatty acid biosynthesis</keyword>
<evidence type="ECO:0000256" key="2">
    <source>
        <dbReference type="ARBA" id="ARBA00022801"/>
    </source>
</evidence>
<organism evidence="5 6">
    <name type="scientific">Salinisphaera shabanensis E1L3A</name>
    <dbReference type="NCBI Taxonomy" id="1033802"/>
    <lineage>
        <taxon>Bacteria</taxon>
        <taxon>Pseudomonadati</taxon>
        <taxon>Pseudomonadota</taxon>
        <taxon>Gammaproteobacteria</taxon>
        <taxon>Salinisphaerales</taxon>
        <taxon>Salinisphaeraceae</taxon>
        <taxon>Salinisphaera</taxon>
    </lineage>
</organism>
<keyword evidence="2 5" id="KW-0378">Hydrolase</keyword>
<dbReference type="EMBL" id="AFNV02000023">
    <property type="protein sequence ID" value="ERJ18106.1"/>
    <property type="molecule type" value="Genomic_DNA"/>
</dbReference>
<dbReference type="OrthoDB" id="8442777at2"/>
<evidence type="ECO:0000256" key="3">
    <source>
        <dbReference type="ARBA" id="ARBA00023098"/>
    </source>
</evidence>
<dbReference type="eggNOG" id="COG3124">
    <property type="taxonomic scope" value="Bacteria"/>
</dbReference>
<dbReference type="RefSeq" id="WP_006912766.1">
    <property type="nucleotide sequence ID" value="NZ_AFNV02000023.1"/>
</dbReference>
<dbReference type="PANTHER" id="PTHR38764">
    <property type="entry name" value="ACYL CARRIER PROTEIN PHOSPHODIESTERASE"/>
    <property type="match status" value="1"/>
</dbReference>
<name>U2E2J5_9GAMM</name>
<evidence type="ECO:0000313" key="6">
    <source>
        <dbReference type="Proteomes" id="UP000006242"/>
    </source>
</evidence>
<comment type="caution">
    <text evidence="5">The sequence shown here is derived from an EMBL/GenBank/DDBJ whole genome shotgun (WGS) entry which is preliminary data.</text>
</comment>
<dbReference type="STRING" id="1033802.SSPSH_003021"/>
<dbReference type="PANTHER" id="PTHR38764:SF1">
    <property type="entry name" value="ACYL CARRIER PROTEIN PHOSPHODIESTERASE"/>
    <property type="match status" value="1"/>
</dbReference>
<keyword evidence="4" id="KW-0276">Fatty acid metabolism</keyword>
<dbReference type="InterPro" id="IPR007431">
    <property type="entry name" value="ACP_PD"/>
</dbReference>
<dbReference type="AlphaFoldDB" id="U2E2J5"/>
<dbReference type="GO" id="GO:0008770">
    <property type="term" value="F:[acyl-carrier-protein] phosphodiesterase activity"/>
    <property type="evidence" value="ECO:0007669"/>
    <property type="project" value="UniProtKB-EC"/>
</dbReference>
<evidence type="ECO:0000256" key="4">
    <source>
        <dbReference type="ARBA" id="ARBA00023160"/>
    </source>
</evidence>
<keyword evidence="6" id="KW-1185">Reference proteome</keyword>
<reference evidence="5 6" key="1">
    <citation type="journal article" date="2011" name="J. Bacteriol.">
        <title>Genome sequence of Salinisphaera shabanensis, a gammaproteobacterium from the harsh, variable environment of the brine-seawater interface of the Shaban Deep in the Red Sea.</title>
        <authorList>
            <person name="Antunes A."/>
            <person name="Alam I."/>
            <person name="Bajic V.B."/>
            <person name="Stingl U."/>
        </authorList>
    </citation>
    <scope>NUCLEOTIDE SEQUENCE [LARGE SCALE GENOMIC DNA]</scope>
    <source>
        <strain evidence="5 6">E1L3A</strain>
    </source>
</reference>
<dbReference type="Pfam" id="PF04336">
    <property type="entry name" value="ACP_PD"/>
    <property type="match status" value="1"/>
</dbReference>
<evidence type="ECO:0000256" key="1">
    <source>
        <dbReference type="ARBA" id="ARBA00022516"/>
    </source>
</evidence>
<dbReference type="GO" id="GO:0006633">
    <property type="term" value="P:fatty acid biosynthetic process"/>
    <property type="evidence" value="ECO:0007669"/>
    <property type="project" value="UniProtKB-KW"/>
</dbReference>
<keyword evidence="1" id="KW-0444">Lipid biosynthesis</keyword>
<evidence type="ECO:0000313" key="5">
    <source>
        <dbReference type="EMBL" id="ERJ18106.1"/>
    </source>
</evidence>
<proteinExistence type="predicted"/>
<keyword evidence="3" id="KW-0443">Lipid metabolism</keyword>